<dbReference type="Pfam" id="PF13368">
    <property type="entry name" value="Toprim_C_rpt"/>
    <property type="match status" value="1"/>
</dbReference>
<evidence type="ECO:0000313" key="2">
    <source>
        <dbReference type="Proteomes" id="UP000245207"/>
    </source>
</evidence>
<dbReference type="EMBL" id="PKPP01001639">
    <property type="protein sequence ID" value="PWA81054.1"/>
    <property type="molecule type" value="Genomic_DNA"/>
</dbReference>
<reference evidence="1 2" key="1">
    <citation type="journal article" date="2018" name="Mol. Plant">
        <title>The genome of Artemisia annua provides insight into the evolution of Asteraceae family and artemisinin biosynthesis.</title>
        <authorList>
            <person name="Shen Q."/>
            <person name="Zhang L."/>
            <person name="Liao Z."/>
            <person name="Wang S."/>
            <person name="Yan T."/>
            <person name="Shi P."/>
            <person name="Liu M."/>
            <person name="Fu X."/>
            <person name="Pan Q."/>
            <person name="Wang Y."/>
            <person name="Lv Z."/>
            <person name="Lu X."/>
            <person name="Zhang F."/>
            <person name="Jiang W."/>
            <person name="Ma Y."/>
            <person name="Chen M."/>
            <person name="Hao X."/>
            <person name="Li L."/>
            <person name="Tang Y."/>
            <person name="Lv G."/>
            <person name="Zhou Y."/>
            <person name="Sun X."/>
            <person name="Brodelius P.E."/>
            <person name="Rose J.K.C."/>
            <person name="Tang K."/>
        </authorList>
    </citation>
    <scope>NUCLEOTIDE SEQUENCE [LARGE SCALE GENOMIC DNA]</scope>
    <source>
        <strain evidence="2">cv. Huhao1</strain>
        <tissue evidence="1">Leaf</tissue>
    </source>
</reference>
<comment type="caution">
    <text evidence="1">The sequence shown here is derived from an EMBL/GenBank/DDBJ whole genome shotgun (WGS) entry which is preliminary data.</text>
</comment>
<name>A0A2U1P5K8_ARTAN</name>
<dbReference type="AlphaFoldDB" id="A0A2U1P5K8"/>
<gene>
    <name evidence="1" type="ORF">CTI12_AA191090</name>
</gene>
<dbReference type="GO" id="GO:0016853">
    <property type="term" value="F:isomerase activity"/>
    <property type="evidence" value="ECO:0007669"/>
    <property type="project" value="UniProtKB-KW"/>
</dbReference>
<keyword evidence="2" id="KW-1185">Reference proteome</keyword>
<dbReference type="SUPFAM" id="SSF54506">
    <property type="entry name" value="Diaminopimelate epimerase-like"/>
    <property type="match status" value="1"/>
</dbReference>
<dbReference type="InterPro" id="IPR025589">
    <property type="entry name" value="Toprim_C_rpt"/>
</dbReference>
<dbReference type="STRING" id="35608.A0A2U1P5K8"/>
<protein>
    <submittedName>
        <fullName evidence="1">DNA topoisomerase, type IA, core</fullName>
    </submittedName>
</protein>
<sequence>MTYLFRLRLGKSSWLHYALSQNILRARVGGADLFGCWLARVGVHLPIPFLLAGPLEVLFGNPQIGWYVWSIPIFGFSHRDFFLSEECFLSFAVHCSPILVTFVAGREPPEGFLLRRPGGRVLARGCGVGGTGCGPLSASEDILKVCVCRSVELRYQILALLPWKMPLSYCVTPITLGGQQVVLKLARHGLSVKHRRTQAPVPKNTNPSDVTLERALKFLTGKDDQQTGRPKKNRDKEVVEVNHGLFFQKLRDVIFIPVVCAHQVGILKVIGVVGYLLIINFWSYGGASINKGSCRIEDSICGSAHCALAAYWHEKLGNAVLLHIRLAVYLFPFISSF</sequence>
<accession>A0A2U1P5K8</accession>
<keyword evidence="1" id="KW-0413">Isomerase</keyword>
<proteinExistence type="predicted"/>
<dbReference type="Proteomes" id="UP000245207">
    <property type="component" value="Unassembled WGS sequence"/>
</dbReference>
<dbReference type="OrthoDB" id="430051at2759"/>
<organism evidence="1 2">
    <name type="scientific">Artemisia annua</name>
    <name type="common">Sweet wormwood</name>
    <dbReference type="NCBI Taxonomy" id="35608"/>
    <lineage>
        <taxon>Eukaryota</taxon>
        <taxon>Viridiplantae</taxon>
        <taxon>Streptophyta</taxon>
        <taxon>Embryophyta</taxon>
        <taxon>Tracheophyta</taxon>
        <taxon>Spermatophyta</taxon>
        <taxon>Magnoliopsida</taxon>
        <taxon>eudicotyledons</taxon>
        <taxon>Gunneridae</taxon>
        <taxon>Pentapetalae</taxon>
        <taxon>asterids</taxon>
        <taxon>campanulids</taxon>
        <taxon>Asterales</taxon>
        <taxon>Asteraceae</taxon>
        <taxon>Asteroideae</taxon>
        <taxon>Anthemideae</taxon>
        <taxon>Artemisiinae</taxon>
        <taxon>Artemisia</taxon>
    </lineage>
</organism>
<evidence type="ECO:0000313" key="1">
    <source>
        <dbReference type="EMBL" id="PWA81054.1"/>
    </source>
</evidence>
<dbReference type="Gene3D" id="3.10.310.10">
    <property type="entry name" value="Diaminopimelate Epimerase, Chain A, domain 1"/>
    <property type="match status" value="1"/>
</dbReference>